<dbReference type="PANTHER" id="PTHR19331">
    <property type="entry name" value="SCAVENGER RECEPTOR DOMAIN-CONTAINING"/>
    <property type="match status" value="1"/>
</dbReference>
<dbReference type="FunFam" id="3.10.250.10:FF:000012">
    <property type="entry name" value="CD163 molecule like 1"/>
    <property type="match status" value="1"/>
</dbReference>
<evidence type="ECO:0000256" key="6">
    <source>
        <dbReference type="ARBA" id="ARBA00022737"/>
    </source>
</evidence>
<dbReference type="PANTHER" id="PTHR19331:SF468">
    <property type="entry name" value="SCAVENGER RECEPTOR CYSTEINE-RICH TYPE 1 PROTEIN M160"/>
    <property type="match status" value="1"/>
</dbReference>
<keyword evidence="7" id="KW-1133">Transmembrane helix</keyword>
<dbReference type="AlphaFoldDB" id="A0AAV6YRA3"/>
<evidence type="ECO:0000256" key="11">
    <source>
        <dbReference type="PROSITE-ProRule" id="PRU00196"/>
    </source>
</evidence>
<dbReference type="FunFam" id="3.10.250.10:FF:000009">
    <property type="entry name" value="WC1"/>
    <property type="match status" value="1"/>
</dbReference>
<feature type="disulfide bond" evidence="11">
    <location>
        <begin position="377"/>
        <end position="387"/>
    </location>
</feature>
<dbReference type="InterPro" id="IPR036772">
    <property type="entry name" value="SRCR-like_dom_sf"/>
</dbReference>
<organism evidence="13 14">
    <name type="scientific">Engystomops pustulosus</name>
    <name type="common">Tungara frog</name>
    <name type="synonym">Physalaemus pustulosus</name>
    <dbReference type="NCBI Taxonomy" id="76066"/>
    <lineage>
        <taxon>Eukaryota</taxon>
        <taxon>Metazoa</taxon>
        <taxon>Chordata</taxon>
        <taxon>Craniata</taxon>
        <taxon>Vertebrata</taxon>
        <taxon>Euteleostomi</taxon>
        <taxon>Amphibia</taxon>
        <taxon>Batrachia</taxon>
        <taxon>Anura</taxon>
        <taxon>Neobatrachia</taxon>
        <taxon>Hyloidea</taxon>
        <taxon>Leptodactylidae</taxon>
        <taxon>Leiuperinae</taxon>
        <taxon>Engystomops</taxon>
    </lineage>
</organism>
<comment type="caution">
    <text evidence="13">The sequence shown here is derived from an EMBL/GenBank/DDBJ whole genome shotgun (WGS) entry which is preliminary data.</text>
</comment>
<protein>
    <recommendedName>
        <fullName evidence="12">SRCR domain-containing protein</fullName>
    </recommendedName>
</protein>
<dbReference type="GO" id="GO:0016020">
    <property type="term" value="C:membrane"/>
    <property type="evidence" value="ECO:0007669"/>
    <property type="project" value="UniProtKB-SubCell"/>
</dbReference>
<dbReference type="PRINTS" id="PR00258">
    <property type="entry name" value="SPERACTRCPTR"/>
</dbReference>
<evidence type="ECO:0000256" key="3">
    <source>
        <dbReference type="ARBA" id="ARBA00022525"/>
    </source>
</evidence>
<feature type="domain" description="SRCR" evidence="12">
    <location>
        <begin position="413"/>
        <end position="508"/>
    </location>
</feature>
<keyword evidence="10" id="KW-0325">Glycoprotein</keyword>
<dbReference type="GO" id="GO:0005576">
    <property type="term" value="C:extracellular region"/>
    <property type="evidence" value="ECO:0007669"/>
    <property type="project" value="UniProtKB-SubCell"/>
</dbReference>
<feature type="domain" description="SRCR" evidence="12">
    <location>
        <begin position="310"/>
        <end position="408"/>
    </location>
</feature>
<evidence type="ECO:0000256" key="9">
    <source>
        <dbReference type="ARBA" id="ARBA00023157"/>
    </source>
</evidence>
<evidence type="ECO:0000256" key="8">
    <source>
        <dbReference type="ARBA" id="ARBA00023136"/>
    </source>
</evidence>
<dbReference type="FunFam" id="3.10.250.10:FF:000016">
    <property type="entry name" value="Scavenger receptor cysteine-rich protein type 12"/>
    <property type="match status" value="1"/>
</dbReference>
<feature type="domain" description="SRCR" evidence="12">
    <location>
        <begin position="205"/>
        <end position="305"/>
    </location>
</feature>
<sequence>MVRHRGQWSTVCSYFWGATEATVVCKQLGCGGPHEDDLEAKASSFGAGSGKILLSQVRCFGKESTIWECNHPMWGISHCGHKDDVGVTCKDKRTGLSSDFRLVSDSQRCSGRVEMMFEGKWGALCHSHWDLQAANVLCRHLQCGTAVSISDGGNLGGKDLIWTDRFHCKGTESNLRECTNSVLGNGMCPDQATAKVTCSGTTESLRLVDGTSHCDGTLEVLQNDIWGRVADHEWDIKDAQVVCRQLQCGEVIDSFTLKRTEDRIVHWDRVLCTGSERDLNECSKTQLKSSDVSTDARGDVGVTCSESPSVQLVDGHGRCAGTVQVHHQGEWAWISSDSWTLANADVICRELRCGHAINATPVVKTGGGDLWLKGLRCAGHESKLRECPSSSWGPADSEDQEAAKIVCSDFTDLRLVGGANRCEGRLEIYYNGSWGSVCDKEMTPHTVSVLCGQLGCGSGGLYQGVTSDDAPSWLEFINCRSRDRSLSECPSSPWGRNMCSARAHIQCTREGSA</sequence>
<dbReference type="FunFam" id="3.10.250.10:FF:000004">
    <property type="entry name" value="Scavenger receptor cysteine-rich type 1 protein M130"/>
    <property type="match status" value="2"/>
</dbReference>
<dbReference type="Gene3D" id="3.10.250.10">
    <property type="entry name" value="SRCR-like domain"/>
    <property type="match status" value="5"/>
</dbReference>
<evidence type="ECO:0000256" key="4">
    <source>
        <dbReference type="ARBA" id="ARBA00022692"/>
    </source>
</evidence>
<keyword evidence="6" id="KW-0677">Repeat</keyword>
<keyword evidence="9 11" id="KW-1015">Disulfide bond</keyword>
<keyword evidence="3" id="KW-0964">Secreted</keyword>
<evidence type="ECO:0000256" key="7">
    <source>
        <dbReference type="ARBA" id="ARBA00022989"/>
    </source>
</evidence>
<reference evidence="13" key="1">
    <citation type="thesis" date="2020" institute="ProQuest LLC" country="789 East Eisenhower Parkway, Ann Arbor, MI, USA">
        <title>Comparative Genomics and Chromosome Evolution.</title>
        <authorList>
            <person name="Mudd A.B."/>
        </authorList>
    </citation>
    <scope>NUCLEOTIDE SEQUENCE</scope>
    <source>
        <strain evidence="13">237g6f4</strain>
        <tissue evidence="13">Blood</tissue>
    </source>
</reference>
<gene>
    <name evidence="13" type="ORF">GDO81_024607</name>
</gene>
<proteinExistence type="predicted"/>
<feature type="domain" description="SRCR" evidence="12">
    <location>
        <begin position="100"/>
        <end position="199"/>
    </location>
</feature>
<dbReference type="InterPro" id="IPR001190">
    <property type="entry name" value="SRCR"/>
</dbReference>
<dbReference type="Pfam" id="PF00530">
    <property type="entry name" value="SRCR"/>
    <property type="match status" value="5"/>
</dbReference>
<dbReference type="PROSITE" id="PS50287">
    <property type="entry name" value="SRCR_2"/>
    <property type="match status" value="5"/>
</dbReference>
<keyword evidence="14" id="KW-1185">Reference proteome</keyword>
<evidence type="ECO:0000259" key="12">
    <source>
        <dbReference type="PROSITE" id="PS50287"/>
    </source>
</evidence>
<evidence type="ECO:0000313" key="13">
    <source>
        <dbReference type="EMBL" id="KAG8537390.1"/>
    </source>
</evidence>
<feature type="disulfide bond" evidence="11">
    <location>
        <begin position="272"/>
        <end position="282"/>
    </location>
</feature>
<keyword evidence="4" id="KW-0812">Transmembrane</keyword>
<feature type="disulfide bond" evidence="11">
    <location>
        <begin position="59"/>
        <end position="69"/>
    </location>
</feature>
<dbReference type="SMART" id="SM00202">
    <property type="entry name" value="SR"/>
    <property type="match status" value="5"/>
</dbReference>
<feature type="disulfide bond" evidence="11">
    <location>
        <begin position="168"/>
        <end position="178"/>
    </location>
</feature>
<evidence type="ECO:0000256" key="2">
    <source>
        <dbReference type="ARBA" id="ARBA00004613"/>
    </source>
</evidence>
<name>A0AAV6YRA3_ENGPU</name>
<dbReference type="SUPFAM" id="SSF56487">
    <property type="entry name" value="SRCR-like"/>
    <property type="match status" value="5"/>
</dbReference>
<comment type="subcellular location">
    <subcellularLocation>
        <location evidence="1">Membrane</location>
        <topology evidence="1">Single-pass membrane protein</topology>
    </subcellularLocation>
    <subcellularLocation>
        <location evidence="2">Secreted</location>
    </subcellularLocation>
</comment>
<dbReference type="Proteomes" id="UP000824782">
    <property type="component" value="Unassembled WGS sequence"/>
</dbReference>
<dbReference type="EMBL" id="WNYA01030767">
    <property type="protein sequence ID" value="KAG8537390.1"/>
    <property type="molecule type" value="Genomic_DNA"/>
</dbReference>
<keyword evidence="8" id="KW-0472">Membrane</keyword>
<accession>A0AAV6YRA3</accession>
<feature type="disulfide bond" evidence="11">
    <location>
        <begin position="243"/>
        <end position="304"/>
    </location>
</feature>
<feature type="domain" description="SRCR" evidence="12">
    <location>
        <begin position="1"/>
        <end position="90"/>
    </location>
</feature>
<evidence type="ECO:0000256" key="1">
    <source>
        <dbReference type="ARBA" id="ARBA00004167"/>
    </source>
</evidence>
<evidence type="ECO:0000313" key="14">
    <source>
        <dbReference type="Proteomes" id="UP000824782"/>
    </source>
</evidence>
<comment type="caution">
    <text evidence="11">Lacks conserved residue(s) required for the propagation of feature annotation.</text>
</comment>
<keyword evidence="5" id="KW-0732">Signal</keyword>
<evidence type="ECO:0000256" key="5">
    <source>
        <dbReference type="ARBA" id="ARBA00022729"/>
    </source>
</evidence>
<feature type="disulfide bond" evidence="11">
    <location>
        <begin position="479"/>
        <end position="489"/>
    </location>
</feature>
<evidence type="ECO:0000256" key="10">
    <source>
        <dbReference type="ARBA" id="ARBA00023180"/>
    </source>
</evidence>